<organism evidence="2 3">
    <name type="scientific">Drosophila ananassae</name>
    <name type="common">Fruit fly</name>
    <dbReference type="NCBI Taxonomy" id="7217"/>
    <lineage>
        <taxon>Eukaryota</taxon>
        <taxon>Metazoa</taxon>
        <taxon>Ecdysozoa</taxon>
        <taxon>Arthropoda</taxon>
        <taxon>Hexapoda</taxon>
        <taxon>Insecta</taxon>
        <taxon>Pterygota</taxon>
        <taxon>Neoptera</taxon>
        <taxon>Endopterygota</taxon>
        <taxon>Diptera</taxon>
        <taxon>Brachycera</taxon>
        <taxon>Muscomorpha</taxon>
        <taxon>Ephydroidea</taxon>
        <taxon>Drosophilidae</taxon>
        <taxon>Drosophila</taxon>
        <taxon>Sophophora</taxon>
    </lineage>
</organism>
<feature type="transmembrane region" description="Helical" evidence="1">
    <location>
        <begin position="253"/>
        <end position="276"/>
    </location>
</feature>
<evidence type="ECO:0000313" key="3">
    <source>
        <dbReference type="Proteomes" id="UP000007801"/>
    </source>
</evidence>
<keyword evidence="1" id="KW-1133">Transmembrane helix</keyword>
<protein>
    <submittedName>
        <fullName evidence="2">Uncharacterized protein</fullName>
    </submittedName>
</protein>
<feature type="transmembrane region" description="Helical" evidence="1">
    <location>
        <begin position="104"/>
        <end position="125"/>
    </location>
</feature>
<dbReference type="InParanoid" id="B3MTE2"/>
<name>B3MTE2_DROAN</name>
<accession>B3MTE2</accession>
<evidence type="ECO:0000313" key="2">
    <source>
        <dbReference type="EMBL" id="EDV30532.2"/>
    </source>
</evidence>
<dbReference type="eggNOG" id="ENOG502S470">
    <property type="taxonomic scope" value="Eukaryota"/>
</dbReference>
<reference evidence="2 3" key="1">
    <citation type="journal article" date="2007" name="Nature">
        <title>Evolution of genes and genomes on the Drosophila phylogeny.</title>
        <authorList>
            <consortium name="Drosophila 12 Genomes Consortium"/>
            <person name="Clark A.G."/>
            <person name="Eisen M.B."/>
            <person name="Smith D.R."/>
            <person name="Bergman C.M."/>
            <person name="Oliver B."/>
            <person name="Markow T.A."/>
            <person name="Kaufman T.C."/>
            <person name="Kellis M."/>
            <person name="Gelbart W."/>
            <person name="Iyer V.N."/>
            <person name="Pollard D.A."/>
            <person name="Sackton T.B."/>
            <person name="Larracuente A.M."/>
            <person name="Singh N.D."/>
            <person name="Abad J.P."/>
            <person name="Abt D.N."/>
            <person name="Adryan B."/>
            <person name="Aguade M."/>
            <person name="Akashi H."/>
            <person name="Anderson W.W."/>
            <person name="Aquadro C.F."/>
            <person name="Ardell D.H."/>
            <person name="Arguello R."/>
            <person name="Artieri C.G."/>
            <person name="Barbash D.A."/>
            <person name="Barker D."/>
            <person name="Barsanti P."/>
            <person name="Batterham P."/>
            <person name="Batzoglou S."/>
            <person name="Begun D."/>
            <person name="Bhutkar A."/>
            <person name="Blanco E."/>
            <person name="Bosak S.A."/>
            <person name="Bradley R.K."/>
            <person name="Brand A.D."/>
            <person name="Brent M.R."/>
            <person name="Brooks A.N."/>
            <person name="Brown R.H."/>
            <person name="Butlin R.K."/>
            <person name="Caggese C."/>
            <person name="Calvi B.R."/>
            <person name="Bernardo de Carvalho A."/>
            <person name="Caspi A."/>
            <person name="Castrezana S."/>
            <person name="Celniker S.E."/>
            <person name="Chang J.L."/>
            <person name="Chapple C."/>
            <person name="Chatterji S."/>
            <person name="Chinwalla A."/>
            <person name="Civetta A."/>
            <person name="Clifton S.W."/>
            <person name="Comeron J.M."/>
            <person name="Costello J.C."/>
            <person name="Coyne J.A."/>
            <person name="Daub J."/>
            <person name="David R.G."/>
            <person name="Delcher A.L."/>
            <person name="Delehaunty K."/>
            <person name="Do C.B."/>
            <person name="Ebling H."/>
            <person name="Edwards K."/>
            <person name="Eickbush T."/>
            <person name="Evans J.D."/>
            <person name="Filipski A."/>
            <person name="Findeiss S."/>
            <person name="Freyhult E."/>
            <person name="Fulton L."/>
            <person name="Fulton R."/>
            <person name="Garcia A.C."/>
            <person name="Gardiner A."/>
            <person name="Garfield D.A."/>
            <person name="Garvin B.E."/>
            <person name="Gibson G."/>
            <person name="Gilbert D."/>
            <person name="Gnerre S."/>
            <person name="Godfrey J."/>
            <person name="Good R."/>
            <person name="Gotea V."/>
            <person name="Gravely B."/>
            <person name="Greenberg A.J."/>
            <person name="Griffiths-Jones S."/>
            <person name="Gross S."/>
            <person name="Guigo R."/>
            <person name="Gustafson E.A."/>
            <person name="Haerty W."/>
            <person name="Hahn M.W."/>
            <person name="Halligan D.L."/>
            <person name="Halpern A.L."/>
            <person name="Halter G.M."/>
            <person name="Han M.V."/>
            <person name="Heger A."/>
            <person name="Hillier L."/>
            <person name="Hinrichs A.S."/>
            <person name="Holmes I."/>
            <person name="Hoskins R.A."/>
            <person name="Hubisz M.J."/>
            <person name="Hultmark D."/>
            <person name="Huntley M.A."/>
            <person name="Jaffe D.B."/>
            <person name="Jagadeeshan S."/>
            <person name="Jeck W.R."/>
            <person name="Johnson J."/>
            <person name="Jones C.D."/>
            <person name="Jordan W.C."/>
            <person name="Karpen G.H."/>
            <person name="Kataoka E."/>
            <person name="Keightley P.D."/>
            <person name="Kheradpour P."/>
            <person name="Kirkness E.F."/>
            <person name="Koerich L.B."/>
            <person name="Kristiansen K."/>
            <person name="Kudrna D."/>
            <person name="Kulathinal R.J."/>
            <person name="Kumar S."/>
            <person name="Kwok R."/>
            <person name="Lander E."/>
            <person name="Langley C.H."/>
            <person name="Lapoint R."/>
            <person name="Lazzaro B.P."/>
            <person name="Lee S.J."/>
            <person name="Levesque L."/>
            <person name="Li R."/>
            <person name="Lin C.F."/>
            <person name="Lin M.F."/>
            <person name="Lindblad-Toh K."/>
            <person name="Llopart A."/>
            <person name="Long M."/>
            <person name="Low L."/>
            <person name="Lozovsky E."/>
            <person name="Lu J."/>
            <person name="Luo M."/>
            <person name="Machado C.A."/>
            <person name="Makalowski W."/>
            <person name="Marzo M."/>
            <person name="Matsuda M."/>
            <person name="Matzkin L."/>
            <person name="McAllister B."/>
            <person name="McBride C.S."/>
            <person name="McKernan B."/>
            <person name="McKernan K."/>
            <person name="Mendez-Lago M."/>
            <person name="Minx P."/>
            <person name="Mollenhauer M.U."/>
            <person name="Montooth K."/>
            <person name="Mount S.M."/>
            <person name="Mu X."/>
            <person name="Myers E."/>
            <person name="Negre B."/>
            <person name="Newfeld S."/>
            <person name="Nielsen R."/>
            <person name="Noor M.A."/>
            <person name="O'Grady P."/>
            <person name="Pachter L."/>
            <person name="Papaceit M."/>
            <person name="Parisi M.J."/>
            <person name="Parisi M."/>
            <person name="Parts L."/>
            <person name="Pedersen J.S."/>
            <person name="Pesole G."/>
            <person name="Phillippy A.M."/>
            <person name="Ponting C.P."/>
            <person name="Pop M."/>
            <person name="Porcelli D."/>
            <person name="Powell J.R."/>
            <person name="Prohaska S."/>
            <person name="Pruitt K."/>
            <person name="Puig M."/>
            <person name="Quesneville H."/>
            <person name="Ram K.R."/>
            <person name="Rand D."/>
            <person name="Rasmussen M.D."/>
            <person name="Reed L.K."/>
            <person name="Reenan R."/>
            <person name="Reily A."/>
            <person name="Remington K.A."/>
            <person name="Rieger T.T."/>
            <person name="Ritchie M.G."/>
            <person name="Robin C."/>
            <person name="Rogers Y.H."/>
            <person name="Rohde C."/>
            <person name="Rozas J."/>
            <person name="Rubenfield M.J."/>
            <person name="Ruiz A."/>
            <person name="Russo S."/>
            <person name="Salzberg S.L."/>
            <person name="Sanchez-Gracia A."/>
            <person name="Saranga D.J."/>
            <person name="Sato H."/>
            <person name="Schaeffer S.W."/>
            <person name="Schatz M.C."/>
            <person name="Schlenke T."/>
            <person name="Schwartz R."/>
            <person name="Segarra C."/>
            <person name="Singh R.S."/>
            <person name="Sirot L."/>
            <person name="Sirota M."/>
            <person name="Sisneros N.B."/>
            <person name="Smith C.D."/>
            <person name="Smith T.F."/>
            <person name="Spieth J."/>
            <person name="Stage D.E."/>
            <person name="Stark A."/>
            <person name="Stephan W."/>
            <person name="Strausberg R.L."/>
            <person name="Strempel S."/>
            <person name="Sturgill D."/>
            <person name="Sutton G."/>
            <person name="Sutton G.G."/>
            <person name="Tao W."/>
            <person name="Teichmann S."/>
            <person name="Tobari Y.N."/>
            <person name="Tomimura Y."/>
            <person name="Tsolas J.M."/>
            <person name="Valente V.L."/>
            <person name="Venter E."/>
            <person name="Venter J.C."/>
            <person name="Vicario S."/>
            <person name="Vieira F.G."/>
            <person name="Vilella A.J."/>
            <person name="Villasante A."/>
            <person name="Walenz B."/>
            <person name="Wang J."/>
            <person name="Wasserman M."/>
            <person name="Watts T."/>
            <person name="Wilson D."/>
            <person name="Wilson R.K."/>
            <person name="Wing R.A."/>
            <person name="Wolfner M.F."/>
            <person name="Wong A."/>
            <person name="Wong G.K."/>
            <person name="Wu C.I."/>
            <person name="Wu G."/>
            <person name="Yamamoto D."/>
            <person name="Yang H.P."/>
            <person name="Yang S.P."/>
            <person name="Yorke J.A."/>
            <person name="Yoshida K."/>
            <person name="Zdobnov E."/>
            <person name="Zhang P."/>
            <person name="Zhang Y."/>
            <person name="Zimin A.V."/>
            <person name="Baldwin J."/>
            <person name="Abdouelleil A."/>
            <person name="Abdulkadir J."/>
            <person name="Abebe A."/>
            <person name="Abera B."/>
            <person name="Abreu J."/>
            <person name="Acer S.C."/>
            <person name="Aftuck L."/>
            <person name="Alexander A."/>
            <person name="An P."/>
            <person name="Anderson E."/>
            <person name="Anderson S."/>
            <person name="Arachi H."/>
            <person name="Azer M."/>
            <person name="Bachantsang P."/>
            <person name="Barry A."/>
            <person name="Bayul T."/>
            <person name="Berlin A."/>
            <person name="Bessette D."/>
            <person name="Bloom T."/>
            <person name="Blye J."/>
            <person name="Boguslavskiy L."/>
            <person name="Bonnet C."/>
            <person name="Boukhgalter B."/>
            <person name="Bourzgui I."/>
            <person name="Brown A."/>
            <person name="Cahill P."/>
            <person name="Channer S."/>
            <person name="Cheshatsang Y."/>
            <person name="Chuda L."/>
            <person name="Citroen M."/>
            <person name="Collymore A."/>
            <person name="Cooke P."/>
            <person name="Costello M."/>
            <person name="D'Aco K."/>
            <person name="Daza R."/>
            <person name="De Haan G."/>
            <person name="DeGray S."/>
            <person name="DeMaso C."/>
            <person name="Dhargay N."/>
            <person name="Dooley K."/>
            <person name="Dooley E."/>
            <person name="Doricent M."/>
            <person name="Dorje P."/>
            <person name="Dorjee K."/>
            <person name="Dupes A."/>
            <person name="Elong R."/>
            <person name="Falk J."/>
            <person name="Farina A."/>
            <person name="Faro S."/>
            <person name="Ferguson D."/>
            <person name="Fisher S."/>
            <person name="Foley C.D."/>
            <person name="Franke A."/>
            <person name="Friedrich D."/>
            <person name="Gadbois L."/>
            <person name="Gearin G."/>
            <person name="Gearin C.R."/>
            <person name="Giannoukos G."/>
            <person name="Goode T."/>
            <person name="Graham J."/>
            <person name="Grandbois E."/>
            <person name="Grewal S."/>
            <person name="Gyaltsen K."/>
            <person name="Hafez N."/>
            <person name="Hagos B."/>
            <person name="Hall J."/>
            <person name="Henson C."/>
            <person name="Hollinger A."/>
            <person name="Honan T."/>
            <person name="Huard M.D."/>
            <person name="Hughes L."/>
            <person name="Hurhula B."/>
            <person name="Husby M.E."/>
            <person name="Kamat A."/>
            <person name="Kanga B."/>
            <person name="Kashin S."/>
            <person name="Khazanovich D."/>
            <person name="Kisner P."/>
            <person name="Lance K."/>
            <person name="Lara M."/>
            <person name="Lee W."/>
            <person name="Lennon N."/>
            <person name="Letendre F."/>
            <person name="LeVine R."/>
            <person name="Lipovsky A."/>
            <person name="Liu X."/>
            <person name="Liu J."/>
            <person name="Liu S."/>
            <person name="Lokyitsang T."/>
            <person name="Lokyitsang Y."/>
            <person name="Lubonja R."/>
            <person name="Lui A."/>
            <person name="MacDonald P."/>
            <person name="Magnisalis V."/>
            <person name="Maru K."/>
            <person name="Matthews C."/>
            <person name="McCusker W."/>
            <person name="McDonough S."/>
            <person name="Mehta T."/>
            <person name="Meldrim J."/>
            <person name="Meneus L."/>
            <person name="Mihai O."/>
            <person name="Mihalev A."/>
            <person name="Mihova T."/>
            <person name="Mittelman R."/>
            <person name="Mlenga V."/>
            <person name="Montmayeur A."/>
            <person name="Mulrain L."/>
            <person name="Navidi A."/>
            <person name="Naylor J."/>
            <person name="Negash T."/>
            <person name="Nguyen T."/>
            <person name="Nguyen N."/>
            <person name="Nicol R."/>
            <person name="Norbu C."/>
            <person name="Norbu N."/>
            <person name="Novod N."/>
            <person name="O'Neill B."/>
            <person name="Osman S."/>
            <person name="Markiewicz E."/>
            <person name="Oyono O.L."/>
            <person name="Patti C."/>
            <person name="Phunkhang P."/>
            <person name="Pierre F."/>
            <person name="Priest M."/>
            <person name="Raghuraman S."/>
            <person name="Rege F."/>
            <person name="Reyes R."/>
            <person name="Rise C."/>
            <person name="Rogov P."/>
            <person name="Ross K."/>
            <person name="Ryan E."/>
            <person name="Settipalli S."/>
            <person name="Shea T."/>
            <person name="Sherpa N."/>
            <person name="Shi L."/>
            <person name="Shih D."/>
            <person name="Sparrow T."/>
            <person name="Spaulding J."/>
            <person name="Stalker J."/>
            <person name="Stange-Thomann N."/>
            <person name="Stavropoulos S."/>
            <person name="Stone C."/>
            <person name="Strader C."/>
            <person name="Tesfaye S."/>
            <person name="Thomson T."/>
            <person name="Thoulutsang Y."/>
            <person name="Thoulutsang D."/>
            <person name="Topham K."/>
            <person name="Topping I."/>
            <person name="Tsamla T."/>
            <person name="Vassiliev H."/>
            <person name="Vo A."/>
            <person name="Wangchuk T."/>
            <person name="Wangdi T."/>
            <person name="Weiand M."/>
            <person name="Wilkinson J."/>
            <person name="Wilson A."/>
            <person name="Yadav S."/>
            <person name="Young G."/>
            <person name="Yu Q."/>
            <person name="Zembek L."/>
            <person name="Zhong D."/>
            <person name="Zimmer A."/>
            <person name="Zwirko Z."/>
            <person name="Jaffe D.B."/>
            <person name="Alvarez P."/>
            <person name="Brockman W."/>
            <person name="Butler J."/>
            <person name="Chin C."/>
            <person name="Gnerre S."/>
            <person name="Grabherr M."/>
            <person name="Kleber M."/>
            <person name="Mauceli E."/>
            <person name="MacCallum I."/>
        </authorList>
    </citation>
    <scope>NUCLEOTIDE SEQUENCE [LARGE SCALE GENOMIC DNA]</scope>
    <source>
        <strain evidence="3">Tucson 14024-0371.13</strain>
    </source>
</reference>
<dbReference type="FunCoup" id="B3MTE2">
    <property type="interactions" value="25"/>
</dbReference>
<keyword evidence="1" id="KW-0472">Membrane</keyword>
<keyword evidence="1" id="KW-0812">Transmembrane</keyword>
<gene>
    <name evidence="2" type="primary">Dana\GF22887</name>
    <name evidence="2" type="synonym">dana_GLEANR_7431</name>
    <name evidence="2" type="ORF">GF22887</name>
</gene>
<dbReference type="KEGG" id="dan:6505538"/>
<dbReference type="Proteomes" id="UP000007801">
    <property type="component" value="Unassembled WGS sequence"/>
</dbReference>
<dbReference type="AlphaFoldDB" id="B3MTE2"/>
<dbReference type="HOGENOM" id="CLU_1108093_0_0_1"/>
<proteinExistence type="predicted"/>
<dbReference type="STRING" id="7217.B3MTE2"/>
<keyword evidence="3" id="KW-1185">Reference proteome</keyword>
<sequence length="286" mass="32185">MELDYLNIIQLIRSNPIAIPPTANHHSELEPHPLKMSYAAERALSFLYPLAIVSSLICCITSAVAWTHWRYVLNACPDTNCGCVLHSKSTFNSFEGGNIGYCYFATYGLLLPLVFAVVLGIYHGYRMCIGRGEPKAGTATIRQRSGDMIVVTTESELTPDGLSPYYWLPATVISVIMAIYQLIYSAIFTDGFEVTCKQYRESLLKEIQGVGNIVPVIKARLSCAAVFDFMDYLVESISYERRRYGRINTAVCLYFTMIFAWIALFAWLIICVINIVHLRRTKAARV</sequence>
<dbReference type="EMBL" id="CH902623">
    <property type="protein sequence ID" value="EDV30532.2"/>
    <property type="molecule type" value="Genomic_DNA"/>
</dbReference>
<dbReference type="GeneID" id="6505538"/>
<dbReference type="OrthoDB" id="8186944at2759"/>
<evidence type="ECO:0000256" key="1">
    <source>
        <dbReference type="SAM" id="Phobius"/>
    </source>
</evidence>
<feature type="transmembrane region" description="Helical" evidence="1">
    <location>
        <begin position="46"/>
        <end position="69"/>
    </location>
</feature>
<feature type="transmembrane region" description="Helical" evidence="1">
    <location>
        <begin position="165"/>
        <end position="183"/>
    </location>
</feature>